<dbReference type="PANTHER" id="PTHR42940:SF8">
    <property type="entry name" value="VACUOLAR PROTEIN SORTING-ASSOCIATED PROTEIN 11"/>
    <property type="match status" value="1"/>
</dbReference>
<dbReference type="InterPro" id="IPR013154">
    <property type="entry name" value="ADH-like_N"/>
</dbReference>
<dbReference type="PROSITE" id="PS00059">
    <property type="entry name" value="ADH_ZINC"/>
    <property type="match status" value="1"/>
</dbReference>
<evidence type="ECO:0000256" key="4">
    <source>
        <dbReference type="ARBA" id="ARBA00022723"/>
    </source>
</evidence>
<comment type="catalytic activity">
    <reaction evidence="8">
        <text>a primary alcohol + NAD(+) = an aldehyde + NADH + H(+)</text>
        <dbReference type="Rhea" id="RHEA:10736"/>
        <dbReference type="ChEBI" id="CHEBI:15378"/>
        <dbReference type="ChEBI" id="CHEBI:15734"/>
        <dbReference type="ChEBI" id="CHEBI:17478"/>
        <dbReference type="ChEBI" id="CHEBI:57540"/>
        <dbReference type="ChEBI" id="CHEBI:57945"/>
        <dbReference type="EC" id="1.1.1.1"/>
    </reaction>
</comment>
<gene>
    <name evidence="11" type="ORF">C1I99_17530</name>
</gene>
<dbReference type="Proteomes" id="UP000248749">
    <property type="component" value="Unassembled WGS sequence"/>
</dbReference>
<comment type="catalytic activity">
    <reaction evidence="7">
        <text>a secondary alcohol + NAD(+) = a ketone + NADH + H(+)</text>
        <dbReference type="Rhea" id="RHEA:10740"/>
        <dbReference type="ChEBI" id="CHEBI:15378"/>
        <dbReference type="ChEBI" id="CHEBI:17087"/>
        <dbReference type="ChEBI" id="CHEBI:35681"/>
        <dbReference type="ChEBI" id="CHEBI:57540"/>
        <dbReference type="ChEBI" id="CHEBI:57945"/>
        <dbReference type="EC" id="1.1.1.1"/>
    </reaction>
</comment>
<accession>A0A2W2CC48</accession>
<evidence type="ECO:0000256" key="1">
    <source>
        <dbReference type="ARBA" id="ARBA00001947"/>
    </source>
</evidence>
<dbReference type="CDD" id="cd08245">
    <property type="entry name" value="CAD"/>
    <property type="match status" value="1"/>
</dbReference>
<dbReference type="InterPro" id="IPR013149">
    <property type="entry name" value="ADH-like_C"/>
</dbReference>
<dbReference type="InterPro" id="IPR002328">
    <property type="entry name" value="ADH_Zn_CS"/>
</dbReference>
<dbReference type="OrthoDB" id="3567264at2"/>
<evidence type="ECO:0000256" key="3">
    <source>
        <dbReference type="ARBA" id="ARBA00013190"/>
    </source>
</evidence>
<feature type="domain" description="Enoyl reductase (ER)" evidence="10">
    <location>
        <begin position="8"/>
        <end position="338"/>
    </location>
</feature>
<dbReference type="AlphaFoldDB" id="A0A2W2CC48"/>
<dbReference type="Pfam" id="PF08240">
    <property type="entry name" value="ADH_N"/>
    <property type="match status" value="1"/>
</dbReference>
<keyword evidence="6" id="KW-0560">Oxidoreductase</keyword>
<keyword evidence="4 9" id="KW-0479">Metal-binding</keyword>
<dbReference type="GO" id="GO:0008270">
    <property type="term" value="F:zinc ion binding"/>
    <property type="evidence" value="ECO:0007669"/>
    <property type="project" value="InterPro"/>
</dbReference>
<evidence type="ECO:0000256" key="7">
    <source>
        <dbReference type="ARBA" id="ARBA00049164"/>
    </source>
</evidence>
<keyword evidence="5 9" id="KW-0862">Zinc</keyword>
<dbReference type="GO" id="GO:0004022">
    <property type="term" value="F:alcohol dehydrogenase (NAD+) activity"/>
    <property type="evidence" value="ECO:0007669"/>
    <property type="project" value="UniProtKB-EC"/>
</dbReference>
<dbReference type="InterPro" id="IPR036291">
    <property type="entry name" value="NAD(P)-bd_dom_sf"/>
</dbReference>
<organism evidence="11 12">
    <name type="scientific">Micromonospora deserti</name>
    <dbReference type="NCBI Taxonomy" id="2070366"/>
    <lineage>
        <taxon>Bacteria</taxon>
        <taxon>Bacillati</taxon>
        <taxon>Actinomycetota</taxon>
        <taxon>Actinomycetes</taxon>
        <taxon>Micromonosporales</taxon>
        <taxon>Micromonosporaceae</taxon>
        <taxon>Micromonospora</taxon>
    </lineage>
</organism>
<evidence type="ECO:0000256" key="8">
    <source>
        <dbReference type="ARBA" id="ARBA00049243"/>
    </source>
</evidence>
<comment type="cofactor">
    <cofactor evidence="1 9">
        <name>Zn(2+)</name>
        <dbReference type="ChEBI" id="CHEBI:29105"/>
    </cofactor>
</comment>
<evidence type="ECO:0000256" key="5">
    <source>
        <dbReference type="ARBA" id="ARBA00022833"/>
    </source>
</evidence>
<dbReference type="RefSeq" id="WP_111135301.1">
    <property type="nucleotide sequence ID" value="NZ_POUB01000118.1"/>
</dbReference>
<comment type="similarity">
    <text evidence="2 9">Belongs to the zinc-containing alcohol dehydrogenase family.</text>
</comment>
<evidence type="ECO:0000256" key="9">
    <source>
        <dbReference type="RuleBase" id="RU361277"/>
    </source>
</evidence>
<evidence type="ECO:0000256" key="2">
    <source>
        <dbReference type="ARBA" id="ARBA00008072"/>
    </source>
</evidence>
<evidence type="ECO:0000259" key="10">
    <source>
        <dbReference type="SMART" id="SM00829"/>
    </source>
</evidence>
<dbReference type="EMBL" id="POUB01000118">
    <property type="protein sequence ID" value="PZF96072.1"/>
    <property type="molecule type" value="Genomic_DNA"/>
</dbReference>
<dbReference type="Pfam" id="PF00107">
    <property type="entry name" value="ADH_zinc_N"/>
    <property type="match status" value="1"/>
</dbReference>
<dbReference type="Gene3D" id="3.90.180.10">
    <property type="entry name" value="Medium-chain alcohol dehydrogenases, catalytic domain"/>
    <property type="match status" value="1"/>
</dbReference>
<dbReference type="InterPro" id="IPR020843">
    <property type="entry name" value="ER"/>
</dbReference>
<reference evidence="11 12" key="1">
    <citation type="submission" date="2018-01" db="EMBL/GenBank/DDBJ databases">
        <title>Draft genome sequence of Salinispora sp. 13K206.</title>
        <authorList>
            <person name="Sahin N."/>
            <person name="Saygin H."/>
            <person name="Ay H."/>
        </authorList>
    </citation>
    <scope>NUCLEOTIDE SEQUENCE [LARGE SCALE GENOMIC DNA]</scope>
    <source>
        <strain evidence="11 12">13K206</strain>
    </source>
</reference>
<keyword evidence="12" id="KW-1185">Reference proteome</keyword>
<dbReference type="SUPFAM" id="SSF50129">
    <property type="entry name" value="GroES-like"/>
    <property type="match status" value="1"/>
</dbReference>
<dbReference type="SUPFAM" id="SSF51735">
    <property type="entry name" value="NAD(P)-binding Rossmann-fold domains"/>
    <property type="match status" value="1"/>
</dbReference>
<proteinExistence type="inferred from homology"/>
<dbReference type="PANTHER" id="PTHR42940">
    <property type="entry name" value="ALCOHOL DEHYDROGENASE 1-RELATED"/>
    <property type="match status" value="1"/>
</dbReference>
<dbReference type="EC" id="1.1.1.1" evidence="3"/>
<evidence type="ECO:0000313" key="11">
    <source>
        <dbReference type="EMBL" id="PZF96072.1"/>
    </source>
</evidence>
<dbReference type="SMART" id="SM00829">
    <property type="entry name" value="PKS_ER"/>
    <property type="match status" value="1"/>
</dbReference>
<protein>
    <recommendedName>
        <fullName evidence="3">alcohol dehydrogenase</fullName>
        <ecNumber evidence="3">1.1.1.1</ecNumber>
    </recommendedName>
</protein>
<sequence>MRAAVVPKVDAAWELREVATPSPGPGEVLVRVHACGVCVNDVLATRGMLPFPAVDPAVTGHEPVGEVVEVGAGVTTRRTGDRVGVTWVRAGCGRCDYCRRGLPVTGQTAMNCAAPTTTGFTAPGGHAEYLVAAAESTVLLPDGLAWELAAPVMCAGYTAWSALRAAEPRPHDRVAVLGIGGLGHLAVQYARACGHETVAITGSAEKQGLARRLGADLVVADGEQLRAAGGADVVLVTAPSHRAASACLPGLRVQGRMVLAGIDGVEPFTIPPAMAYPFFAQGQRITGATHGGPQHLREALDLVAAGRVTPWVETFPAHRVAEAVDRVAKGEVRFRAVVDYTD</sequence>
<name>A0A2W2CC48_9ACTN</name>
<evidence type="ECO:0000313" key="12">
    <source>
        <dbReference type="Proteomes" id="UP000248749"/>
    </source>
</evidence>
<comment type="caution">
    <text evidence="11">The sequence shown here is derived from an EMBL/GenBank/DDBJ whole genome shotgun (WGS) entry which is preliminary data.</text>
</comment>
<evidence type="ECO:0000256" key="6">
    <source>
        <dbReference type="ARBA" id="ARBA00023002"/>
    </source>
</evidence>
<dbReference type="InterPro" id="IPR011032">
    <property type="entry name" value="GroES-like_sf"/>
</dbReference>
<dbReference type="GO" id="GO:0005737">
    <property type="term" value="C:cytoplasm"/>
    <property type="evidence" value="ECO:0007669"/>
    <property type="project" value="TreeGrafter"/>
</dbReference>
<dbReference type="Gene3D" id="3.40.50.720">
    <property type="entry name" value="NAD(P)-binding Rossmann-like Domain"/>
    <property type="match status" value="1"/>
</dbReference>